<evidence type="ECO:0000256" key="1">
    <source>
        <dbReference type="SAM" id="MobiDB-lite"/>
    </source>
</evidence>
<name>A0A392VV33_9FABA</name>
<sequence>MFQFNDRPGMKIRQVLKRTDPEESHIMPHQSVGPTPHQNRPAAVGGVPDSPDSRYPEHDS</sequence>
<organism evidence="2 3">
    <name type="scientific">Trifolium medium</name>
    <dbReference type="NCBI Taxonomy" id="97028"/>
    <lineage>
        <taxon>Eukaryota</taxon>
        <taxon>Viridiplantae</taxon>
        <taxon>Streptophyta</taxon>
        <taxon>Embryophyta</taxon>
        <taxon>Tracheophyta</taxon>
        <taxon>Spermatophyta</taxon>
        <taxon>Magnoliopsida</taxon>
        <taxon>eudicotyledons</taxon>
        <taxon>Gunneridae</taxon>
        <taxon>Pentapetalae</taxon>
        <taxon>rosids</taxon>
        <taxon>fabids</taxon>
        <taxon>Fabales</taxon>
        <taxon>Fabaceae</taxon>
        <taxon>Papilionoideae</taxon>
        <taxon>50 kb inversion clade</taxon>
        <taxon>NPAAA clade</taxon>
        <taxon>Hologalegina</taxon>
        <taxon>IRL clade</taxon>
        <taxon>Trifolieae</taxon>
        <taxon>Trifolium</taxon>
    </lineage>
</organism>
<feature type="compositionally biased region" description="Basic and acidic residues" evidence="1">
    <location>
        <begin position="51"/>
        <end position="60"/>
    </location>
</feature>
<protein>
    <submittedName>
        <fullName evidence="2">Uncharacterized protein</fullName>
    </submittedName>
</protein>
<proteinExistence type="predicted"/>
<accession>A0A392VV33</accession>
<feature type="non-terminal residue" evidence="2">
    <location>
        <position position="60"/>
    </location>
</feature>
<evidence type="ECO:0000313" key="3">
    <source>
        <dbReference type="Proteomes" id="UP000265520"/>
    </source>
</evidence>
<reference evidence="2 3" key="1">
    <citation type="journal article" date="2018" name="Front. Plant Sci.">
        <title>Red Clover (Trifolium pratense) and Zigzag Clover (T. medium) - A Picture of Genomic Similarities and Differences.</title>
        <authorList>
            <person name="Dluhosova J."/>
            <person name="Istvanek J."/>
            <person name="Nedelnik J."/>
            <person name="Repkova J."/>
        </authorList>
    </citation>
    <scope>NUCLEOTIDE SEQUENCE [LARGE SCALE GENOMIC DNA]</scope>
    <source>
        <strain evidence="3">cv. 10/8</strain>
        <tissue evidence="2">Leaf</tissue>
    </source>
</reference>
<dbReference type="Proteomes" id="UP000265520">
    <property type="component" value="Unassembled WGS sequence"/>
</dbReference>
<keyword evidence="3" id="KW-1185">Reference proteome</keyword>
<feature type="compositionally biased region" description="Basic and acidic residues" evidence="1">
    <location>
        <begin position="17"/>
        <end position="26"/>
    </location>
</feature>
<dbReference type="AlphaFoldDB" id="A0A392VV33"/>
<evidence type="ECO:0000313" key="2">
    <source>
        <dbReference type="EMBL" id="MCI92076.1"/>
    </source>
</evidence>
<dbReference type="EMBL" id="LXQA011290154">
    <property type="protein sequence ID" value="MCI92076.1"/>
    <property type="molecule type" value="Genomic_DNA"/>
</dbReference>
<comment type="caution">
    <text evidence="2">The sequence shown here is derived from an EMBL/GenBank/DDBJ whole genome shotgun (WGS) entry which is preliminary data.</text>
</comment>
<feature type="region of interest" description="Disordered" evidence="1">
    <location>
        <begin position="17"/>
        <end position="60"/>
    </location>
</feature>